<dbReference type="EMBL" id="CR555306">
    <property type="protein sequence ID" value="CAI10234.1"/>
    <property type="molecule type" value="Genomic_DNA"/>
</dbReference>
<dbReference type="AlphaFoldDB" id="Q5NXI0"/>
<gene>
    <name evidence="1" type="ORF">ebA7252</name>
</gene>
<accession>Q5NXI0</accession>
<dbReference type="KEGG" id="eba:ebA7252"/>
<dbReference type="Proteomes" id="UP000006552">
    <property type="component" value="Chromosome"/>
</dbReference>
<evidence type="ECO:0000313" key="2">
    <source>
        <dbReference type="Proteomes" id="UP000006552"/>
    </source>
</evidence>
<dbReference type="STRING" id="76114.ebA7252"/>
<name>Q5NXI0_AROAE</name>
<proteinExistence type="predicted"/>
<sequence>MTFDGLNEVDSGNPFVGRYFRIKFSPTSGFSRIGNEFAEMQLNMTVLKDDTRLGAGLSQYMEFLMV</sequence>
<reference evidence="1 2" key="1">
    <citation type="journal article" date="2005" name="Arch. Microbiol.">
        <title>The genome sequence of an anaerobic aromatic-degrading denitrifying bacterium, strain EbN1.</title>
        <authorList>
            <person name="Rabus R."/>
            <person name="Kube M."/>
            <person name="Heider J."/>
            <person name="Beck A."/>
            <person name="Heitmann K."/>
            <person name="Widdel F."/>
            <person name="Reinhardt R."/>
        </authorList>
    </citation>
    <scope>NUCLEOTIDE SEQUENCE [LARGE SCALE GENOMIC DNA]</scope>
    <source>
        <strain evidence="1 2">EbN1</strain>
    </source>
</reference>
<keyword evidence="2" id="KW-1185">Reference proteome</keyword>
<evidence type="ECO:0000313" key="1">
    <source>
        <dbReference type="EMBL" id="CAI10234.1"/>
    </source>
</evidence>
<dbReference type="HOGENOM" id="CLU_2821736_0_0_4"/>
<organism evidence="1 2">
    <name type="scientific">Aromatoleum aromaticum (strain DSM 19018 / LMG 30748 / EbN1)</name>
    <name type="common">Azoarcus sp. (strain EbN1)</name>
    <dbReference type="NCBI Taxonomy" id="76114"/>
    <lineage>
        <taxon>Bacteria</taxon>
        <taxon>Pseudomonadati</taxon>
        <taxon>Pseudomonadota</taxon>
        <taxon>Betaproteobacteria</taxon>
        <taxon>Rhodocyclales</taxon>
        <taxon>Rhodocyclaceae</taxon>
        <taxon>Aromatoleum</taxon>
    </lineage>
</organism>
<protein>
    <submittedName>
        <fullName evidence="1">Uncharacterized protein</fullName>
    </submittedName>
</protein>